<keyword evidence="13 16" id="KW-0539">Nucleus</keyword>
<feature type="region of interest" description="Disordered" evidence="17">
    <location>
        <begin position="209"/>
        <end position="261"/>
    </location>
</feature>
<keyword evidence="4" id="KW-0237">DNA synthesis</keyword>
<dbReference type="InterPro" id="IPR037160">
    <property type="entry name" value="DNA_Pol_thumb_sf"/>
</dbReference>
<dbReference type="InterPro" id="IPR043519">
    <property type="entry name" value="NT_sf"/>
</dbReference>
<dbReference type="GO" id="GO:0003887">
    <property type="term" value="F:DNA-directed DNA polymerase activity"/>
    <property type="evidence" value="ECO:0007669"/>
    <property type="project" value="UniProtKB-UniRule"/>
</dbReference>
<dbReference type="HOGENOM" id="CLU_008698_3_0_1"/>
<evidence type="ECO:0000256" key="11">
    <source>
        <dbReference type="ARBA" id="ARBA00023204"/>
    </source>
</evidence>
<evidence type="ECO:0000313" key="19">
    <source>
        <dbReference type="EMBL" id="KIN01919.1"/>
    </source>
</evidence>
<dbReference type="PROSITE" id="PS50172">
    <property type="entry name" value="BRCT"/>
    <property type="match status" value="1"/>
</dbReference>
<feature type="active site" description="Nucleophile; Schiff-base intermediate with DNA; for 5'-dRP lyase activity" evidence="15">
    <location>
        <position position="337"/>
    </location>
</feature>
<evidence type="ECO:0000256" key="8">
    <source>
        <dbReference type="ARBA" id="ARBA00022723"/>
    </source>
</evidence>
<dbReference type="Pfam" id="PF14791">
    <property type="entry name" value="DNA_pol_B_thumb"/>
    <property type="match status" value="1"/>
</dbReference>
<dbReference type="InterPro" id="IPR022312">
    <property type="entry name" value="DNA_pol_X"/>
</dbReference>
<dbReference type="InterPro" id="IPR027421">
    <property type="entry name" value="DNA_pol_lamdba_lyase_dom_sf"/>
</dbReference>
<feature type="domain" description="BRCT" evidence="18">
    <location>
        <begin position="30"/>
        <end position="126"/>
    </location>
</feature>
<reference evidence="19 20" key="1">
    <citation type="submission" date="2014-04" db="EMBL/GenBank/DDBJ databases">
        <authorList>
            <consortium name="DOE Joint Genome Institute"/>
            <person name="Kuo A."/>
            <person name="Martino E."/>
            <person name="Perotto S."/>
            <person name="Kohler A."/>
            <person name="Nagy L.G."/>
            <person name="Floudas D."/>
            <person name="Copeland A."/>
            <person name="Barry K.W."/>
            <person name="Cichocki N."/>
            <person name="Veneault-Fourrey C."/>
            <person name="LaButti K."/>
            <person name="Lindquist E.A."/>
            <person name="Lipzen A."/>
            <person name="Lundell T."/>
            <person name="Morin E."/>
            <person name="Murat C."/>
            <person name="Sun H."/>
            <person name="Tunlid A."/>
            <person name="Henrissat B."/>
            <person name="Grigoriev I.V."/>
            <person name="Hibbett D.S."/>
            <person name="Martin F."/>
            <person name="Nordberg H.P."/>
            <person name="Cantor M.N."/>
            <person name="Hua S.X."/>
        </authorList>
    </citation>
    <scope>NUCLEOTIDE SEQUENCE [LARGE SCALE GENOMIC DNA]</scope>
    <source>
        <strain evidence="19 20">Zn</strain>
    </source>
</reference>
<dbReference type="FunCoup" id="A0A0C3CSC6">
    <property type="interactions" value="292"/>
</dbReference>
<sequence length="605" mass="68197">MLGKRNHSGSVPPNGKKKLRKRSTVELVPESEQIFQGKVFYYVPPDDKAQPRRIRINKAIKFGAAWTTELSLSTTHIVVDKTLTFKDVMTFLKLETLPSNIIMVSEDYPIDSIESRFLLDPKQKQYTVSGYQEMSKVERAAPPSPTMSEHASEDTAALKQPPSHSKELVHGSEIDDTSARVQISQPQNHDMDDHKKMIKLARSMEHIPINDEDDDQEDDIPPSRDQSDESGSDVEPRRPSSHNRPKSKRKGSRNLSFNQEGFTCMTGGTGITTDSNPNARTIEILQKMADYYVETKDHWRQSAYRKTIGVLRKQNTKISSYDEAIRLPTIGHRLALKIEEIVLTNGLRRLNDVVSDPRFHVLQTFMNIYCVGINQAWNWVQQGHTSLEDLKAHVSLTKNQQLGIEHYDEFLTRIPREEVTALGNFVRDAAVSIDPKVEVIIGGSYRRGASSSGDIDFILTKRSTTSSQELLEFLTSLTNHLTKVGFLVAALLTPSQTGSKWHGCCVLPGILKSIWRRIDFLLVPGSELGAALIYFTGDDIFNRSIRLLASKKGWRLNQRGLYKDVLRGPGRVRLNEGSLIEGADENKIFAALGVPWRPPEQRICN</sequence>
<evidence type="ECO:0000256" key="14">
    <source>
        <dbReference type="ARBA" id="ARBA00049244"/>
    </source>
</evidence>
<feature type="region of interest" description="Disordered" evidence="17">
    <location>
        <begin position="136"/>
        <end position="178"/>
    </location>
</feature>
<keyword evidence="5 16" id="KW-0808">Transferase</keyword>
<dbReference type="InterPro" id="IPR029398">
    <property type="entry name" value="PolB_thumb"/>
</dbReference>
<dbReference type="GO" id="GO:0046872">
    <property type="term" value="F:metal ion binding"/>
    <property type="evidence" value="ECO:0007669"/>
    <property type="project" value="UniProtKB-UniRule"/>
</dbReference>
<keyword evidence="7" id="KW-0235">DNA replication</keyword>
<evidence type="ECO:0000256" key="4">
    <source>
        <dbReference type="ARBA" id="ARBA00022634"/>
    </source>
</evidence>
<dbReference type="Gene3D" id="3.40.50.10190">
    <property type="entry name" value="BRCT domain"/>
    <property type="match status" value="1"/>
</dbReference>
<comment type="cofactor">
    <cofactor evidence="1">
        <name>Mn(2+)</name>
        <dbReference type="ChEBI" id="CHEBI:29035"/>
    </cofactor>
</comment>
<dbReference type="SUPFAM" id="SSF52113">
    <property type="entry name" value="BRCT domain"/>
    <property type="match status" value="1"/>
</dbReference>
<dbReference type="Pfam" id="PF14792">
    <property type="entry name" value="DNA_pol_B_palm"/>
    <property type="match status" value="1"/>
</dbReference>
<keyword evidence="6 16" id="KW-0548">Nucleotidyltransferase</keyword>
<feature type="region of interest" description="Disordered" evidence="17">
    <location>
        <begin position="1"/>
        <end position="23"/>
    </location>
</feature>
<dbReference type="GO" id="GO:0006303">
    <property type="term" value="P:double-strand break repair via nonhomologous end joining"/>
    <property type="evidence" value="ECO:0007669"/>
    <property type="project" value="TreeGrafter"/>
</dbReference>
<evidence type="ECO:0000256" key="7">
    <source>
        <dbReference type="ARBA" id="ARBA00022705"/>
    </source>
</evidence>
<gene>
    <name evidence="19" type="ORF">OIDMADRAFT_161588</name>
</gene>
<dbReference type="InterPro" id="IPR002054">
    <property type="entry name" value="DNA-dir_DNA_pol_X"/>
</dbReference>
<evidence type="ECO:0000256" key="13">
    <source>
        <dbReference type="ARBA" id="ARBA00023242"/>
    </source>
</evidence>
<dbReference type="GO" id="GO:0003677">
    <property type="term" value="F:DNA binding"/>
    <property type="evidence" value="ECO:0007669"/>
    <property type="project" value="UniProtKB-UniRule"/>
</dbReference>
<comment type="function">
    <text evidence="16">DNA polymerase that functions in several pathways of DNA repair. Involved in base excision repair (BER) responsible for repair of lesions that give rise to abasic (AP) sites in DNA. Also contributes to DNA double-strand break repair by non-homologous end joining and homologous recombination. Has both template-dependent and template-independent (terminal transferase) DNA polymerase activities. Has also a 5'-deoxyribose-5-phosphate lyase (dRP lyase) activity.</text>
</comment>
<dbReference type="InterPro" id="IPR010996">
    <property type="entry name" value="HHH_MUS81"/>
</dbReference>
<dbReference type="SUPFAM" id="SSF47802">
    <property type="entry name" value="DNA polymerase beta, N-terminal domain-like"/>
    <property type="match status" value="1"/>
</dbReference>
<comment type="subcellular location">
    <subcellularLocation>
        <location evidence="2 16">Nucleus</location>
    </subcellularLocation>
</comment>
<dbReference type="Gene3D" id="3.30.460.10">
    <property type="entry name" value="Beta Polymerase, domain 2"/>
    <property type="match status" value="1"/>
</dbReference>
<evidence type="ECO:0000256" key="1">
    <source>
        <dbReference type="ARBA" id="ARBA00001936"/>
    </source>
</evidence>
<dbReference type="CDD" id="cd00141">
    <property type="entry name" value="NT_POLXc"/>
    <property type="match status" value="1"/>
</dbReference>
<dbReference type="InParanoid" id="A0A0C3CSC6"/>
<protein>
    <recommendedName>
        <fullName evidence="16">DNA polymerase</fullName>
        <ecNumber evidence="16">2.7.7.7</ecNumber>
    </recommendedName>
</protein>
<dbReference type="FunFam" id="1.10.150.110:FF:000005">
    <property type="entry name" value="DNA polymerase POL4"/>
    <property type="match status" value="1"/>
</dbReference>
<comment type="catalytic activity">
    <reaction evidence="14 16">
        <text>DNA(n) + a 2'-deoxyribonucleoside 5'-triphosphate = DNA(n+1) + diphosphate</text>
        <dbReference type="Rhea" id="RHEA:22508"/>
        <dbReference type="Rhea" id="RHEA-COMP:17339"/>
        <dbReference type="Rhea" id="RHEA-COMP:17340"/>
        <dbReference type="ChEBI" id="CHEBI:33019"/>
        <dbReference type="ChEBI" id="CHEBI:61560"/>
        <dbReference type="ChEBI" id="CHEBI:173112"/>
        <dbReference type="EC" id="2.7.7.7"/>
    </reaction>
</comment>
<evidence type="ECO:0000256" key="12">
    <source>
        <dbReference type="ARBA" id="ARBA00023239"/>
    </source>
</evidence>
<keyword evidence="10 16" id="KW-0239">DNA-directed DNA polymerase</keyword>
<dbReference type="PRINTS" id="PR00870">
    <property type="entry name" value="DNAPOLXBETA"/>
</dbReference>
<keyword evidence="9 16" id="KW-0227">DNA damage</keyword>
<dbReference type="PRINTS" id="PR00869">
    <property type="entry name" value="DNAPOLX"/>
</dbReference>
<dbReference type="InterPro" id="IPR028207">
    <property type="entry name" value="DNA_pol_B_palm_palm"/>
</dbReference>
<evidence type="ECO:0000259" key="18">
    <source>
        <dbReference type="PROSITE" id="PS50172"/>
    </source>
</evidence>
<dbReference type="InterPro" id="IPR002008">
    <property type="entry name" value="DNA_pol_X_beta-like"/>
</dbReference>
<dbReference type="Pfam" id="PF10391">
    <property type="entry name" value="DNA_pol_lambd_f"/>
    <property type="match status" value="1"/>
</dbReference>
<feature type="compositionally biased region" description="Acidic residues" evidence="17">
    <location>
        <begin position="210"/>
        <end position="220"/>
    </location>
</feature>
<dbReference type="Gene3D" id="3.30.210.10">
    <property type="entry name" value="DNA polymerase, thumb domain"/>
    <property type="match status" value="1"/>
</dbReference>
<name>A0A0C3CSC6_OIDMZ</name>
<feature type="compositionally biased region" description="Basic and acidic residues" evidence="17">
    <location>
        <begin position="164"/>
        <end position="173"/>
    </location>
</feature>
<evidence type="ECO:0000256" key="6">
    <source>
        <dbReference type="ARBA" id="ARBA00022695"/>
    </source>
</evidence>
<dbReference type="EC" id="2.7.7.7" evidence="16"/>
<dbReference type="GO" id="GO:0005634">
    <property type="term" value="C:nucleus"/>
    <property type="evidence" value="ECO:0007669"/>
    <property type="project" value="UniProtKB-SubCell"/>
</dbReference>
<evidence type="ECO:0000256" key="16">
    <source>
        <dbReference type="RuleBase" id="RU366014"/>
    </source>
</evidence>
<organism evidence="19 20">
    <name type="scientific">Oidiodendron maius (strain Zn)</name>
    <dbReference type="NCBI Taxonomy" id="913774"/>
    <lineage>
        <taxon>Eukaryota</taxon>
        <taxon>Fungi</taxon>
        <taxon>Dikarya</taxon>
        <taxon>Ascomycota</taxon>
        <taxon>Pezizomycotina</taxon>
        <taxon>Leotiomycetes</taxon>
        <taxon>Leotiomycetes incertae sedis</taxon>
        <taxon>Myxotrichaceae</taxon>
        <taxon>Oidiodendron</taxon>
    </lineage>
</organism>
<dbReference type="AlphaFoldDB" id="A0A0C3CSC6"/>
<dbReference type="PANTHER" id="PTHR11276:SF28">
    <property type="entry name" value="DNA POLYMERASE LAMBDA"/>
    <property type="match status" value="1"/>
</dbReference>
<dbReference type="OrthoDB" id="205514at2759"/>
<dbReference type="InterPro" id="IPR036420">
    <property type="entry name" value="BRCT_dom_sf"/>
</dbReference>
<dbReference type="EMBL" id="KN832875">
    <property type="protein sequence ID" value="KIN01919.1"/>
    <property type="molecule type" value="Genomic_DNA"/>
</dbReference>
<dbReference type="SUPFAM" id="SSF81301">
    <property type="entry name" value="Nucleotidyltransferase"/>
    <property type="match status" value="1"/>
</dbReference>
<evidence type="ECO:0000256" key="2">
    <source>
        <dbReference type="ARBA" id="ARBA00004123"/>
    </source>
</evidence>
<evidence type="ECO:0000313" key="20">
    <source>
        <dbReference type="Proteomes" id="UP000054321"/>
    </source>
</evidence>
<evidence type="ECO:0000256" key="17">
    <source>
        <dbReference type="SAM" id="MobiDB-lite"/>
    </source>
</evidence>
<keyword evidence="11 16" id="KW-0234">DNA repair</keyword>
<keyword evidence="12" id="KW-0456">Lyase</keyword>
<dbReference type="CDD" id="cd00027">
    <property type="entry name" value="BRCT"/>
    <property type="match status" value="1"/>
</dbReference>
<proteinExistence type="inferred from homology"/>
<evidence type="ECO:0000256" key="3">
    <source>
        <dbReference type="ARBA" id="ARBA00008323"/>
    </source>
</evidence>
<evidence type="ECO:0000256" key="5">
    <source>
        <dbReference type="ARBA" id="ARBA00022679"/>
    </source>
</evidence>
<evidence type="ECO:0000256" key="15">
    <source>
        <dbReference type="PIRSR" id="PIRSR622312-50"/>
    </source>
</evidence>
<dbReference type="STRING" id="913774.A0A0C3CSC6"/>
<dbReference type="GO" id="GO:0016829">
    <property type="term" value="F:lyase activity"/>
    <property type="evidence" value="ECO:0007669"/>
    <property type="project" value="UniProtKB-KW"/>
</dbReference>
<dbReference type="Proteomes" id="UP000054321">
    <property type="component" value="Unassembled WGS sequence"/>
</dbReference>
<dbReference type="InterPro" id="IPR001357">
    <property type="entry name" value="BRCT_dom"/>
</dbReference>
<dbReference type="SMART" id="SM00483">
    <property type="entry name" value="POLXc"/>
    <property type="match status" value="1"/>
</dbReference>
<accession>A0A0C3CSC6</accession>
<dbReference type="Pfam" id="PF14716">
    <property type="entry name" value="HHH_8"/>
    <property type="match status" value="1"/>
</dbReference>
<dbReference type="PANTHER" id="PTHR11276">
    <property type="entry name" value="DNA POLYMERASE TYPE-X FAMILY MEMBER"/>
    <property type="match status" value="1"/>
</dbReference>
<dbReference type="InterPro" id="IPR018944">
    <property type="entry name" value="DNA_pol_lambd_fingers_domain"/>
</dbReference>
<dbReference type="SUPFAM" id="SSF81585">
    <property type="entry name" value="PsbU/PolX domain-like"/>
    <property type="match status" value="1"/>
</dbReference>
<evidence type="ECO:0000256" key="9">
    <source>
        <dbReference type="ARBA" id="ARBA00022763"/>
    </source>
</evidence>
<comment type="similarity">
    <text evidence="3 16">Belongs to the DNA polymerase type-X family.</text>
</comment>
<dbReference type="Gene3D" id="1.10.150.20">
    <property type="entry name" value="5' to 3' exonuclease, C-terminal subdomain"/>
    <property type="match status" value="1"/>
</dbReference>
<keyword evidence="20" id="KW-1185">Reference proteome</keyword>
<reference evidence="20" key="2">
    <citation type="submission" date="2015-01" db="EMBL/GenBank/DDBJ databases">
        <title>Evolutionary Origins and Diversification of the Mycorrhizal Mutualists.</title>
        <authorList>
            <consortium name="DOE Joint Genome Institute"/>
            <consortium name="Mycorrhizal Genomics Consortium"/>
            <person name="Kohler A."/>
            <person name="Kuo A."/>
            <person name="Nagy L.G."/>
            <person name="Floudas D."/>
            <person name="Copeland A."/>
            <person name="Barry K.W."/>
            <person name="Cichocki N."/>
            <person name="Veneault-Fourrey C."/>
            <person name="LaButti K."/>
            <person name="Lindquist E.A."/>
            <person name="Lipzen A."/>
            <person name="Lundell T."/>
            <person name="Morin E."/>
            <person name="Murat C."/>
            <person name="Riley R."/>
            <person name="Ohm R."/>
            <person name="Sun H."/>
            <person name="Tunlid A."/>
            <person name="Henrissat B."/>
            <person name="Grigoriev I.V."/>
            <person name="Hibbett D.S."/>
            <person name="Martin F."/>
        </authorList>
    </citation>
    <scope>NUCLEOTIDE SEQUENCE [LARGE SCALE GENOMIC DNA]</scope>
    <source>
        <strain evidence="20">Zn</strain>
    </source>
</reference>
<feature type="compositionally biased region" description="Basic residues" evidence="17">
    <location>
        <begin position="239"/>
        <end position="252"/>
    </location>
</feature>
<dbReference type="FunFam" id="1.10.150.20:FF:000010">
    <property type="entry name" value="DNA polymerase lambda"/>
    <property type="match status" value="1"/>
</dbReference>
<evidence type="ECO:0000256" key="10">
    <source>
        <dbReference type="ARBA" id="ARBA00022932"/>
    </source>
</evidence>
<keyword evidence="8" id="KW-0479">Metal-binding</keyword>
<dbReference type="Gene3D" id="1.10.150.110">
    <property type="entry name" value="DNA polymerase beta, N-terminal domain-like"/>
    <property type="match status" value="1"/>
</dbReference>